<proteinExistence type="inferred from homology"/>
<feature type="repeat" description="PPR" evidence="3">
    <location>
        <begin position="510"/>
        <end position="544"/>
    </location>
</feature>
<dbReference type="PANTHER" id="PTHR47447:SF21">
    <property type="entry name" value="PENTACOTRIPEPTIDE-REPEAT REGION OF PRORP DOMAIN-CONTAINING PROTEIN"/>
    <property type="match status" value="1"/>
</dbReference>
<dbReference type="Pfam" id="PF01535">
    <property type="entry name" value="PPR"/>
    <property type="match status" value="3"/>
</dbReference>
<keyword evidence="5" id="KW-1185">Reference proteome</keyword>
<feature type="repeat" description="PPR" evidence="3">
    <location>
        <begin position="440"/>
        <end position="474"/>
    </location>
</feature>
<feature type="repeat" description="PPR" evidence="3">
    <location>
        <begin position="370"/>
        <end position="404"/>
    </location>
</feature>
<evidence type="ECO:0000313" key="5">
    <source>
        <dbReference type="Proteomes" id="UP000626092"/>
    </source>
</evidence>
<dbReference type="AlphaFoldDB" id="A0A834H8E1"/>
<evidence type="ECO:0000256" key="1">
    <source>
        <dbReference type="ARBA" id="ARBA00007626"/>
    </source>
</evidence>
<dbReference type="NCBIfam" id="TIGR00756">
    <property type="entry name" value="PPR"/>
    <property type="match status" value="6"/>
</dbReference>
<feature type="repeat" description="PPR" evidence="3">
    <location>
        <begin position="265"/>
        <end position="299"/>
    </location>
</feature>
<protein>
    <recommendedName>
        <fullName evidence="6">Pentatricopeptide repeat-containing protein</fullName>
    </recommendedName>
</protein>
<comment type="similarity">
    <text evidence="1">Belongs to the PPR family. P subfamily.</text>
</comment>
<dbReference type="EMBL" id="WJXA01000004">
    <property type="protein sequence ID" value="KAF7146558.1"/>
    <property type="molecule type" value="Genomic_DNA"/>
</dbReference>
<dbReference type="InterPro" id="IPR002885">
    <property type="entry name" value="PPR_rpt"/>
</dbReference>
<evidence type="ECO:0000313" key="4">
    <source>
        <dbReference type="EMBL" id="KAF7146558.1"/>
    </source>
</evidence>
<evidence type="ECO:0000256" key="2">
    <source>
        <dbReference type="ARBA" id="ARBA00022737"/>
    </source>
</evidence>
<reference evidence="4" key="1">
    <citation type="submission" date="2019-11" db="EMBL/GenBank/DDBJ databases">
        <authorList>
            <person name="Liu Y."/>
            <person name="Hou J."/>
            <person name="Li T.-Q."/>
            <person name="Guan C.-H."/>
            <person name="Wu X."/>
            <person name="Wu H.-Z."/>
            <person name="Ling F."/>
            <person name="Zhang R."/>
            <person name="Shi X.-G."/>
            <person name="Ren J.-P."/>
            <person name="Chen E.-F."/>
            <person name="Sun J.-M."/>
        </authorList>
    </citation>
    <scope>NUCLEOTIDE SEQUENCE</scope>
    <source>
        <strain evidence="4">Adult_tree_wgs_1</strain>
        <tissue evidence="4">Leaves</tissue>
    </source>
</reference>
<feature type="repeat" description="PPR" evidence="3">
    <location>
        <begin position="475"/>
        <end position="509"/>
    </location>
</feature>
<gene>
    <name evidence="4" type="ORF">RHSIM_Rhsim04G0168900</name>
</gene>
<accession>A0A834H8E1</accession>
<dbReference type="PROSITE" id="PS51375">
    <property type="entry name" value="PPR"/>
    <property type="match status" value="6"/>
</dbReference>
<dbReference type="OrthoDB" id="185373at2759"/>
<evidence type="ECO:0000256" key="3">
    <source>
        <dbReference type="PROSITE-ProRule" id="PRU00708"/>
    </source>
</evidence>
<name>A0A834H8E1_RHOSS</name>
<keyword evidence="2" id="KW-0677">Repeat</keyword>
<evidence type="ECO:0008006" key="6">
    <source>
        <dbReference type="Google" id="ProtNLM"/>
    </source>
</evidence>
<organism evidence="4 5">
    <name type="scientific">Rhododendron simsii</name>
    <name type="common">Sims's rhododendron</name>
    <dbReference type="NCBI Taxonomy" id="118357"/>
    <lineage>
        <taxon>Eukaryota</taxon>
        <taxon>Viridiplantae</taxon>
        <taxon>Streptophyta</taxon>
        <taxon>Embryophyta</taxon>
        <taxon>Tracheophyta</taxon>
        <taxon>Spermatophyta</taxon>
        <taxon>Magnoliopsida</taxon>
        <taxon>eudicotyledons</taxon>
        <taxon>Gunneridae</taxon>
        <taxon>Pentapetalae</taxon>
        <taxon>asterids</taxon>
        <taxon>Ericales</taxon>
        <taxon>Ericaceae</taxon>
        <taxon>Ericoideae</taxon>
        <taxon>Rhodoreae</taxon>
        <taxon>Rhododendron</taxon>
    </lineage>
</organism>
<dbReference type="Gene3D" id="1.25.40.10">
    <property type="entry name" value="Tetratricopeptide repeat domain"/>
    <property type="match status" value="4"/>
</dbReference>
<dbReference type="InterPro" id="IPR011990">
    <property type="entry name" value="TPR-like_helical_dom_sf"/>
</dbReference>
<dbReference type="Pfam" id="PF13812">
    <property type="entry name" value="PPR_3"/>
    <property type="match status" value="1"/>
</dbReference>
<dbReference type="Proteomes" id="UP000626092">
    <property type="component" value="Unassembled WGS sequence"/>
</dbReference>
<comment type="caution">
    <text evidence="4">The sequence shown here is derived from an EMBL/GenBank/DDBJ whole genome shotgun (WGS) entry which is preliminary data.</text>
</comment>
<feature type="repeat" description="PPR" evidence="3">
    <location>
        <begin position="405"/>
        <end position="439"/>
    </location>
</feature>
<dbReference type="PANTHER" id="PTHR47447">
    <property type="entry name" value="OS03G0856100 PROTEIN"/>
    <property type="match status" value="1"/>
</dbReference>
<sequence>MAVPSSPGWSPASINSAKATHKLLLITFNSPSKLFSLLSLHCGSLRVSTASSNPAASPILEDPSSKPIVLPEPDPKIQDFQELDSEGLNGLLCTLFEHPQTEELAYKFYGKAKGKPDFRPEKLTLKHLSKYLGRTKNWDSISSMLEDLIRFQVLPDSLTCCRLVSKCIRFRKFRQVSRLLEVFKNDQEIAVAAFELAMKGYNKLHMYSSTISAYGLLKSAGVGLDPGCYCQAMEAYMKTGNSERVLALFKELETGSVIDESTPFLGQIYRILCESLGKSGRAFEALEYFRDMTGKGIAPDHKIYSSLICSFARIREVEAAEELFCEAESMKMLRDPAVFLKLVLMYVEEGVVEKTVEMVSAMKRVKIRVSDCIFCAVVNGFSKKRGLRAAAKVYEDLVSQGCEPGQVTYASIICVYYRLGLYLQAEKVFSEMENKGFDKCVVAYSNMIAMYAKAGKPSEAMRLVAKMKERGCEPNVWIYNTLLDMHAKLSNMRQVEKTWKEMKRRKILPDRISYTTVITAYSKAKDFEACMKYYEEFRFNGGVIDRALAGIMVNIFSKMSRIDKLVMLLQDMKMEGTRLDGRLYRSALNALRDAGLQVQAKWLQQSFGMT</sequence>